<keyword evidence="2" id="KW-1185">Reference proteome</keyword>
<proteinExistence type="predicted"/>
<name>A0ABT6UDU2_9GAMM</name>
<dbReference type="Proteomes" id="UP001159075">
    <property type="component" value="Unassembled WGS sequence"/>
</dbReference>
<evidence type="ECO:0000313" key="2">
    <source>
        <dbReference type="Proteomes" id="UP001159075"/>
    </source>
</evidence>
<accession>A0ABT6UDU2</accession>
<dbReference type="EMBL" id="JAOTLW010000013">
    <property type="protein sequence ID" value="MDI5832637.1"/>
    <property type="molecule type" value="Genomic_DNA"/>
</dbReference>
<protein>
    <submittedName>
        <fullName evidence="1">Uncharacterized protein</fullName>
    </submittedName>
</protein>
<dbReference type="RefSeq" id="WP_282679608.1">
    <property type="nucleotide sequence ID" value="NZ_CP106875.1"/>
</dbReference>
<organism evidence="1 2">
    <name type="scientific">Shewanella xiamenensis</name>
    <dbReference type="NCBI Taxonomy" id="332186"/>
    <lineage>
        <taxon>Bacteria</taxon>
        <taxon>Pseudomonadati</taxon>
        <taxon>Pseudomonadota</taxon>
        <taxon>Gammaproteobacteria</taxon>
        <taxon>Alteromonadales</taxon>
        <taxon>Shewanellaceae</taxon>
        <taxon>Shewanella</taxon>
    </lineage>
</organism>
<evidence type="ECO:0000313" key="1">
    <source>
        <dbReference type="EMBL" id="MDI5832637.1"/>
    </source>
</evidence>
<gene>
    <name evidence="1" type="ORF">ODY93_13740</name>
</gene>
<sequence>MTENIFREPSLSLTLAYHSFLQSNIGVNREDSLSVTQRSYILARILIESTNAGEFITAQNSDGTPLYFYALNNGVIHWEKGFTSLSDAVKNSPEKSSIKLNELEVESFILSQLSHTSNFDNTRESQHKNAECAAKAHDLLYQLIHSQTRDYLLNAAELLFIHVEELGLISDCFKIEGLRQSIIDGITLATITTSNCWDNKFELKLRDKNSNETLNFEYIAKNESNTAQLKAHAGGSVTKSSEITIHNFLRKMLEEFENINFVLNTHASDAHKIFNTDLLYKNLNDLLSNGIIPPARKVVESGLFKKLPPEYPHDKLAPEYLVSFWYDCLKEYLRSDSEKFSQIHQLFNISNIKEAKSCPATAAQQLFNRDIDLIKIVNNFKELSGFDSFLPRYKTWVQRIEESALYESFNSLAIQASLDALMIDTDEINNNFEIGHDNIMAL</sequence>
<comment type="caution">
    <text evidence="1">The sequence shown here is derived from an EMBL/GenBank/DDBJ whole genome shotgun (WGS) entry which is preliminary data.</text>
</comment>
<reference evidence="1 2" key="1">
    <citation type="submission" date="2022-09" db="EMBL/GenBank/DDBJ databases">
        <title>The outer-membrane cytochrome OmcA is essential for infection of Shewanella oneidensis by a zebrafish-associated bacteriophage.</title>
        <authorList>
            <person name="Grenfell A.W."/>
            <person name="Intile P."/>
            <person name="Mcfarlane J."/>
            <person name="Leung D."/>
            <person name="Abdalla K."/>
            <person name="Wold M."/>
            <person name="Kees E."/>
            <person name="Gralnick J."/>
        </authorList>
    </citation>
    <scope>NUCLEOTIDE SEQUENCE [LARGE SCALE GENOMIC DNA]</scope>
    <source>
        <strain evidence="1 2">NF-5</strain>
    </source>
</reference>